<dbReference type="EMBL" id="UGHP01000001">
    <property type="protein sequence ID" value="STQ79869.1"/>
    <property type="molecule type" value="Genomic_DNA"/>
</dbReference>
<sequence>MTCFIAVSYIDYSHCLGKTGKISSFVFWREKGHTARHGLCYVASKLYYVSMRITNQCLPVPECRYQRRV</sequence>
<gene>
    <name evidence="1" type="ORF">NCTC8105_01967</name>
</gene>
<evidence type="ECO:0000313" key="2">
    <source>
        <dbReference type="Proteomes" id="UP000254821"/>
    </source>
</evidence>
<organism evidence="1 2">
    <name type="scientific">Hafnia alvei</name>
    <dbReference type="NCBI Taxonomy" id="569"/>
    <lineage>
        <taxon>Bacteria</taxon>
        <taxon>Pseudomonadati</taxon>
        <taxon>Pseudomonadota</taxon>
        <taxon>Gammaproteobacteria</taxon>
        <taxon>Enterobacterales</taxon>
        <taxon>Hafniaceae</taxon>
        <taxon>Hafnia</taxon>
    </lineage>
</organism>
<protein>
    <submittedName>
        <fullName evidence="1">Uncharacterized protein</fullName>
    </submittedName>
</protein>
<accession>A0A377PIA6</accession>
<evidence type="ECO:0000313" key="1">
    <source>
        <dbReference type="EMBL" id="STQ79869.1"/>
    </source>
</evidence>
<dbReference type="AlphaFoldDB" id="A0A377PIA6"/>
<name>A0A377PIA6_HAFAL</name>
<proteinExistence type="predicted"/>
<dbReference type="Proteomes" id="UP000254821">
    <property type="component" value="Unassembled WGS sequence"/>
</dbReference>
<reference evidence="1 2" key="1">
    <citation type="submission" date="2018-06" db="EMBL/GenBank/DDBJ databases">
        <authorList>
            <consortium name="Pathogen Informatics"/>
            <person name="Doyle S."/>
        </authorList>
    </citation>
    <scope>NUCLEOTIDE SEQUENCE [LARGE SCALE GENOMIC DNA]</scope>
    <source>
        <strain evidence="1 2">NCTC8105</strain>
    </source>
</reference>